<comment type="caution">
    <text evidence="1">The sequence shown here is derived from an EMBL/GenBank/DDBJ whole genome shotgun (WGS) entry which is preliminary data.</text>
</comment>
<proteinExistence type="predicted"/>
<sequence length="93" mass="10555">MLIAKKDSDDQVLFVEDQAWMEMSSDSEEELNVNMVLMAKMEKILFDVEESSLSDKDTLAKLVCWSSKKQNYVSISIAKAEYVVVSGCFAQMM</sequence>
<organism evidence="1">
    <name type="scientific">Tanacetum cinerariifolium</name>
    <name type="common">Dalmatian daisy</name>
    <name type="synonym">Chrysanthemum cinerariifolium</name>
    <dbReference type="NCBI Taxonomy" id="118510"/>
    <lineage>
        <taxon>Eukaryota</taxon>
        <taxon>Viridiplantae</taxon>
        <taxon>Streptophyta</taxon>
        <taxon>Embryophyta</taxon>
        <taxon>Tracheophyta</taxon>
        <taxon>Spermatophyta</taxon>
        <taxon>Magnoliopsida</taxon>
        <taxon>eudicotyledons</taxon>
        <taxon>Gunneridae</taxon>
        <taxon>Pentapetalae</taxon>
        <taxon>asterids</taxon>
        <taxon>campanulids</taxon>
        <taxon>Asterales</taxon>
        <taxon>Asteraceae</taxon>
        <taxon>Asteroideae</taxon>
        <taxon>Anthemideae</taxon>
        <taxon>Anthemidinae</taxon>
        <taxon>Tanacetum</taxon>
    </lineage>
</organism>
<name>A0A699ILD3_TANCI</name>
<evidence type="ECO:0000313" key="1">
    <source>
        <dbReference type="EMBL" id="GEZ71537.1"/>
    </source>
</evidence>
<reference evidence="1" key="1">
    <citation type="journal article" date="2019" name="Sci. Rep.">
        <title>Draft genome of Tanacetum cinerariifolium, the natural source of mosquito coil.</title>
        <authorList>
            <person name="Yamashiro T."/>
            <person name="Shiraishi A."/>
            <person name="Satake H."/>
            <person name="Nakayama K."/>
        </authorList>
    </citation>
    <scope>NUCLEOTIDE SEQUENCE</scope>
</reference>
<protein>
    <submittedName>
        <fullName evidence="1">Uncharacterized protein</fullName>
    </submittedName>
</protein>
<dbReference type="AlphaFoldDB" id="A0A699ILD3"/>
<dbReference type="EMBL" id="BKCJ010313835">
    <property type="protein sequence ID" value="GEZ71537.1"/>
    <property type="molecule type" value="Genomic_DNA"/>
</dbReference>
<accession>A0A699ILD3</accession>
<gene>
    <name evidence="1" type="ORF">Tci_543510</name>
</gene>